<reference evidence="2" key="1">
    <citation type="submission" date="2017-02" db="EMBL/GenBank/DDBJ databases">
        <authorList>
            <person name="Rodrigo-Torres L."/>
            <person name="Arahal R.D."/>
            <person name="Lucena T."/>
        </authorList>
    </citation>
    <scope>NUCLEOTIDE SEQUENCE [LARGE SCALE GENOMIC DNA]</scope>
    <source>
        <strain evidence="2">CECT 7878</strain>
    </source>
</reference>
<evidence type="ECO:0000313" key="2">
    <source>
        <dbReference type="Proteomes" id="UP000188276"/>
    </source>
</evidence>
<sequence length="157" mass="17606">MFVILCLLLVDQEVRISEGGELNKVRTTALPNGQPEVALPAHRNLSELRLHIKRMRYKAWSLYAGSECAGFESRHWFCRCLRIVIAVGVHGDWLVAGFCGVSERLVLWMTWGFLFYASDILILTGCMLRDGFAALCAFMLRAPDTFALPAKVSKKVG</sequence>
<dbReference type="AlphaFoldDB" id="A0A1R4LDD4"/>
<gene>
    <name evidence="1" type="ORF">VR7878_00829</name>
</gene>
<dbReference type="Proteomes" id="UP000188276">
    <property type="component" value="Unassembled WGS sequence"/>
</dbReference>
<dbReference type="STRING" id="1123498.VR7878_00829"/>
<dbReference type="EMBL" id="FULE01000014">
    <property type="protein sequence ID" value="SJN54581.1"/>
    <property type="molecule type" value="Genomic_DNA"/>
</dbReference>
<accession>A0A1R4LDD4</accession>
<name>A0A1R4LDD4_VIBR1</name>
<protein>
    <submittedName>
        <fullName evidence="1">Uncharacterized protein</fullName>
    </submittedName>
</protein>
<proteinExistence type="predicted"/>
<evidence type="ECO:0000313" key="1">
    <source>
        <dbReference type="EMBL" id="SJN54581.1"/>
    </source>
</evidence>
<organism evidence="1 2">
    <name type="scientific">Vibrio ruber (strain DSM 16370 / JCM 11486 / BCRC 17186 / CECT 7878 / LMG 23124 / VR1)</name>
    <dbReference type="NCBI Taxonomy" id="1123498"/>
    <lineage>
        <taxon>Bacteria</taxon>
        <taxon>Pseudomonadati</taxon>
        <taxon>Pseudomonadota</taxon>
        <taxon>Gammaproteobacteria</taxon>
        <taxon>Vibrionales</taxon>
        <taxon>Vibrionaceae</taxon>
        <taxon>Vibrio</taxon>
    </lineage>
</organism>
<keyword evidence="2" id="KW-1185">Reference proteome</keyword>